<evidence type="ECO:0000313" key="4">
    <source>
        <dbReference type="Proteomes" id="UP001566132"/>
    </source>
</evidence>
<sequence>MPYGTARGVNRGVQNEEELQKIRQQKKKKQQEKTKKWCQMIGLTVAEFILCLICLGLGCYYYHIIEVYRISFHVGNSSNSVRSILEPPAPLAIASVYATLTYVDLIAWHTMRPTTYFCWIMVSSSGFLMFLLYAGCILLTCKSLIAYIAIVFACITALVFLADLICMLLSLKRFPAPYWVIRRKYDRIDQCLCTGDRNPIEEEVERPIICRCGNHWGEPCTCDEMSCGCHIDKTEKTLCDCCECAAQALVIENANEDIMTTSCYCNDMEEDKKTFTQVNTLEVDDYIFDVQPSSGRYCIDGLPQNSLVDRSTYASQMPLDKVQKESSMFCTNKSTAVLPPQAAFSRKFDDSQRASGMMSSGRTSSNRIQFVTCPNKIATTSIDTGSKFGRNPSLTNRPSGVKSIPRGLTNPAFKETAKIGVHSTLTEPLEPPSVQMPSCRANNRSHNQKLLASRKNTDMTYSVYTTTVDNENVIRRRSIEAKYDGKKIRNEVLNKSSNVEELGEDDYRQNLRTYKLSHSANKFDLELGYISDPEIFPDPKKIEKLPGQIFCYDDAIARKKNVSISAKSYKKSSNTIENSRPRTTVEGLGEPRLIRNVSTTVRAVRPLSKMIETENEEFKDEPFSSERTICLNKVHELGSRLTFLLTLLLFVIERRGLNRMYCIYFFYFIVCFLSCQIV</sequence>
<feature type="transmembrane region" description="Helical" evidence="2">
    <location>
        <begin position="37"/>
        <end position="63"/>
    </location>
</feature>
<accession>A0ABD1EHC5</accession>
<dbReference type="AlphaFoldDB" id="A0ABD1EHC5"/>
<keyword evidence="2" id="KW-1133">Transmembrane helix</keyword>
<protein>
    <submittedName>
        <fullName evidence="3">Uncharacterized protein</fullName>
    </submittedName>
</protein>
<name>A0ABD1EHC5_HYPHA</name>
<keyword evidence="2" id="KW-0812">Transmembrane</keyword>
<gene>
    <name evidence="3" type="ORF">ABEB36_009750</name>
</gene>
<organism evidence="3 4">
    <name type="scientific">Hypothenemus hampei</name>
    <name type="common">Coffee berry borer</name>
    <dbReference type="NCBI Taxonomy" id="57062"/>
    <lineage>
        <taxon>Eukaryota</taxon>
        <taxon>Metazoa</taxon>
        <taxon>Ecdysozoa</taxon>
        <taxon>Arthropoda</taxon>
        <taxon>Hexapoda</taxon>
        <taxon>Insecta</taxon>
        <taxon>Pterygota</taxon>
        <taxon>Neoptera</taxon>
        <taxon>Endopterygota</taxon>
        <taxon>Coleoptera</taxon>
        <taxon>Polyphaga</taxon>
        <taxon>Cucujiformia</taxon>
        <taxon>Curculionidae</taxon>
        <taxon>Scolytinae</taxon>
        <taxon>Hypothenemus</taxon>
    </lineage>
</organism>
<evidence type="ECO:0000256" key="1">
    <source>
        <dbReference type="SAM" id="MobiDB-lite"/>
    </source>
</evidence>
<feature type="transmembrane region" description="Helical" evidence="2">
    <location>
        <begin position="116"/>
        <end position="140"/>
    </location>
</feature>
<reference evidence="3 4" key="1">
    <citation type="submission" date="2024-05" db="EMBL/GenBank/DDBJ databases">
        <title>Genetic variation in Jamaican populations of the coffee berry borer (Hypothenemus hampei).</title>
        <authorList>
            <person name="Errbii M."/>
            <person name="Myrie A."/>
        </authorList>
    </citation>
    <scope>NUCLEOTIDE SEQUENCE [LARGE SCALE GENOMIC DNA]</scope>
    <source>
        <strain evidence="3">JA-Hopewell-2020-01-JO</strain>
        <tissue evidence="3">Whole body</tissue>
    </source>
</reference>
<comment type="caution">
    <text evidence="3">The sequence shown here is derived from an EMBL/GenBank/DDBJ whole genome shotgun (WGS) entry which is preliminary data.</text>
</comment>
<evidence type="ECO:0000313" key="3">
    <source>
        <dbReference type="EMBL" id="KAL1494099.1"/>
    </source>
</evidence>
<feature type="region of interest" description="Disordered" evidence="1">
    <location>
        <begin position="382"/>
        <end position="407"/>
    </location>
</feature>
<feature type="transmembrane region" description="Helical" evidence="2">
    <location>
        <begin position="146"/>
        <end position="169"/>
    </location>
</feature>
<keyword evidence="4" id="KW-1185">Reference proteome</keyword>
<dbReference type="Proteomes" id="UP001566132">
    <property type="component" value="Unassembled WGS sequence"/>
</dbReference>
<evidence type="ECO:0000256" key="2">
    <source>
        <dbReference type="SAM" id="Phobius"/>
    </source>
</evidence>
<proteinExistence type="predicted"/>
<dbReference type="EMBL" id="JBDJPC010000007">
    <property type="protein sequence ID" value="KAL1494099.1"/>
    <property type="molecule type" value="Genomic_DNA"/>
</dbReference>
<keyword evidence="2" id="KW-0472">Membrane</keyword>